<dbReference type="Gene3D" id="3.40.50.720">
    <property type="entry name" value="NAD(P)-binding Rossmann-like Domain"/>
    <property type="match status" value="1"/>
</dbReference>
<dbReference type="Proteomes" id="UP001501757">
    <property type="component" value="Unassembled WGS sequence"/>
</dbReference>
<dbReference type="InterPro" id="IPR010080">
    <property type="entry name" value="Thioester_reductase-like_dom"/>
</dbReference>
<sequence length="411" mass="46204">MDYRNQSQMQNIFVTGATGVLGARVLMEILLTTHACVYCLSRAAEPSQAQADIERMLAVYDPQGSLAEHLWRVIPVIGDVSQANLGLSSDVYQELAHSMDLVIHSAANVSLMASFEKLSPVNLDGTQRIVDFCLQGGASLLFVSSFSVIGDHLYHPVTLLESQLDIGQGFEDLGYERSKFSAEQLVRKASEQGLRWSIVRPGNIWGDSETGCYPLFETKVRGIYYEMIRALVETGYSYPSEEDFDISPVDYVARASLYVAMNPSRCCYQTYHLTNPKPVNFNQLVGLIRGHGYRVRELSQEDYFGALYEERMVRDGRPYHSAFTDLLTLFLADTDLEEQAKWDTSAIDALLADTDIRCARSDQRLMSRYLDYAARRNWIASVDKQGPLASLTDEVHTKVFMDELFEQTLAG</sequence>
<keyword evidence="2" id="KW-0597">Phosphoprotein</keyword>
<dbReference type="PANTHER" id="PTHR44845:SF1">
    <property type="entry name" value="L-2-AMINOADIPATE REDUCTASE"/>
    <property type="match status" value="1"/>
</dbReference>
<dbReference type="NCBIfam" id="TIGR01746">
    <property type="entry name" value="Thioester-redct"/>
    <property type="match status" value="1"/>
</dbReference>
<protein>
    <recommendedName>
        <fullName evidence="3">Thioester reductase (TE) domain-containing protein</fullName>
    </recommendedName>
</protein>
<dbReference type="Pfam" id="PF07993">
    <property type="entry name" value="NAD_binding_4"/>
    <property type="match status" value="1"/>
</dbReference>
<feature type="domain" description="Thioester reductase (TE)" evidence="3">
    <location>
        <begin position="14"/>
        <end position="255"/>
    </location>
</feature>
<dbReference type="SUPFAM" id="SSF51735">
    <property type="entry name" value="NAD(P)-binding Rossmann-fold domains"/>
    <property type="match status" value="1"/>
</dbReference>
<dbReference type="InterPro" id="IPR013120">
    <property type="entry name" value="FAR_NAD-bd"/>
</dbReference>
<dbReference type="EMBL" id="BAAAEI010000006">
    <property type="protein sequence ID" value="GAA0351243.1"/>
    <property type="molecule type" value="Genomic_DNA"/>
</dbReference>
<organism evidence="4 5">
    <name type="scientific">Bowmanella denitrificans</name>
    <dbReference type="NCBI Taxonomy" id="366582"/>
    <lineage>
        <taxon>Bacteria</taxon>
        <taxon>Pseudomonadati</taxon>
        <taxon>Pseudomonadota</taxon>
        <taxon>Gammaproteobacteria</taxon>
        <taxon>Alteromonadales</taxon>
        <taxon>Alteromonadaceae</taxon>
        <taxon>Bowmanella</taxon>
    </lineage>
</organism>
<evidence type="ECO:0000256" key="2">
    <source>
        <dbReference type="ARBA" id="ARBA00022553"/>
    </source>
</evidence>
<reference evidence="5" key="1">
    <citation type="journal article" date="2019" name="Int. J. Syst. Evol. Microbiol.">
        <title>The Global Catalogue of Microorganisms (GCM) 10K type strain sequencing project: providing services to taxonomists for standard genome sequencing and annotation.</title>
        <authorList>
            <consortium name="The Broad Institute Genomics Platform"/>
            <consortium name="The Broad Institute Genome Sequencing Center for Infectious Disease"/>
            <person name="Wu L."/>
            <person name="Ma J."/>
        </authorList>
    </citation>
    <scope>NUCLEOTIDE SEQUENCE [LARGE SCALE GENOMIC DNA]</scope>
    <source>
        <strain evidence="5">JCM 13378</strain>
    </source>
</reference>
<evidence type="ECO:0000259" key="3">
    <source>
        <dbReference type="Pfam" id="PF07993"/>
    </source>
</evidence>
<keyword evidence="5" id="KW-1185">Reference proteome</keyword>
<keyword evidence="1" id="KW-0596">Phosphopantetheine</keyword>
<proteinExistence type="predicted"/>
<dbReference type="RefSeq" id="WP_343843556.1">
    <property type="nucleotide sequence ID" value="NZ_BAAAEI010000006.1"/>
</dbReference>
<gene>
    <name evidence="4" type="ORF">GCM10009092_14530</name>
</gene>
<dbReference type="PANTHER" id="PTHR44845">
    <property type="entry name" value="CARRIER DOMAIN-CONTAINING PROTEIN"/>
    <property type="match status" value="1"/>
</dbReference>
<dbReference type="InterPro" id="IPR036291">
    <property type="entry name" value="NAD(P)-bd_dom_sf"/>
</dbReference>
<evidence type="ECO:0000313" key="4">
    <source>
        <dbReference type="EMBL" id="GAA0351243.1"/>
    </source>
</evidence>
<evidence type="ECO:0000313" key="5">
    <source>
        <dbReference type="Proteomes" id="UP001501757"/>
    </source>
</evidence>
<accession>A0ABP3GPP8</accession>
<dbReference type="CDD" id="cd05235">
    <property type="entry name" value="SDR_e1"/>
    <property type="match status" value="1"/>
</dbReference>
<comment type="caution">
    <text evidence="4">The sequence shown here is derived from an EMBL/GenBank/DDBJ whole genome shotgun (WGS) entry which is preliminary data.</text>
</comment>
<evidence type="ECO:0000256" key="1">
    <source>
        <dbReference type="ARBA" id="ARBA00022450"/>
    </source>
</evidence>
<name>A0ABP3GPP8_9ALTE</name>